<protein>
    <submittedName>
        <fullName evidence="2">Acyl-CoA synthetase (AMP-forming)/AMP-acid ligase II</fullName>
    </submittedName>
</protein>
<dbReference type="EMBL" id="JBEPNW010000002">
    <property type="protein sequence ID" value="MET3864023.1"/>
    <property type="molecule type" value="Genomic_DNA"/>
</dbReference>
<dbReference type="RefSeq" id="WP_051475906.1">
    <property type="nucleotide sequence ID" value="NZ_BJXP01000068.1"/>
</dbReference>
<name>A0ABV2NC09_9HYPH</name>
<dbReference type="Proteomes" id="UP001549119">
    <property type="component" value="Unassembled WGS sequence"/>
</dbReference>
<dbReference type="PANTHER" id="PTHR24096">
    <property type="entry name" value="LONG-CHAIN-FATTY-ACID--COA LIGASE"/>
    <property type="match status" value="1"/>
</dbReference>
<accession>A0ABV2NC09</accession>
<keyword evidence="2" id="KW-0436">Ligase</keyword>
<comment type="caution">
    <text evidence="2">The sequence shown here is derived from an EMBL/GenBank/DDBJ whole genome shotgun (WGS) entry which is preliminary data.</text>
</comment>
<sequence>MTSGTVPSGYPATTSVYVAESIKRLSRNISAPALRYDGATVTAGELLASVHRYARALFGIGIRRSSLLALLAPNCPAALAVRYAANLIAAATTFLSVTASSAAQAELLGLTAPDLLVVFPETAKLVPVDGGIGVASAGGGVAGSGRGHSMRWPRAQATEWFACAARPDDLGVVISSGGSTGVLKGSWRTFAAYAAIVDVLSSAERRQLVNGRLAYLSQVLVDMTLLGGGTVVLRDGFDPADTLGIIQRERITDLFLVEPQLLSSWTTRTSRGGISRRCAA</sequence>
<evidence type="ECO:0000259" key="1">
    <source>
        <dbReference type="Pfam" id="PF00501"/>
    </source>
</evidence>
<evidence type="ECO:0000313" key="2">
    <source>
        <dbReference type="EMBL" id="MET3864023.1"/>
    </source>
</evidence>
<dbReference type="Gene3D" id="3.40.50.980">
    <property type="match status" value="2"/>
</dbReference>
<keyword evidence="3" id="KW-1185">Reference proteome</keyword>
<organism evidence="2 3">
    <name type="scientific">Methylobacterium radiotolerans</name>
    <dbReference type="NCBI Taxonomy" id="31998"/>
    <lineage>
        <taxon>Bacteria</taxon>
        <taxon>Pseudomonadati</taxon>
        <taxon>Pseudomonadota</taxon>
        <taxon>Alphaproteobacteria</taxon>
        <taxon>Hyphomicrobiales</taxon>
        <taxon>Methylobacteriaceae</taxon>
        <taxon>Methylobacterium</taxon>
    </lineage>
</organism>
<feature type="domain" description="AMP-dependent synthetase/ligase" evidence="1">
    <location>
        <begin position="27"/>
        <end position="258"/>
    </location>
</feature>
<proteinExistence type="predicted"/>
<dbReference type="GeneID" id="25390618"/>
<dbReference type="GO" id="GO:0016874">
    <property type="term" value="F:ligase activity"/>
    <property type="evidence" value="ECO:0007669"/>
    <property type="project" value="UniProtKB-KW"/>
</dbReference>
<dbReference type="SUPFAM" id="SSF56801">
    <property type="entry name" value="Acetyl-CoA synthetase-like"/>
    <property type="match status" value="1"/>
</dbReference>
<reference evidence="2 3" key="1">
    <citation type="submission" date="2024-06" db="EMBL/GenBank/DDBJ databases">
        <title>Genomics of switchgrass bacterial isolates.</title>
        <authorList>
            <person name="Shade A."/>
        </authorList>
    </citation>
    <scope>NUCLEOTIDE SEQUENCE [LARGE SCALE GENOMIC DNA]</scope>
    <source>
        <strain evidence="2 3">PvP084</strain>
    </source>
</reference>
<gene>
    <name evidence="2" type="ORF">ABIC20_001332</name>
</gene>
<dbReference type="Pfam" id="PF00501">
    <property type="entry name" value="AMP-binding"/>
    <property type="match status" value="1"/>
</dbReference>
<evidence type="ECO:0000313" key="3">
    <source>
        <dbReference type="Proteomes" id="UP001549119"/>
    </source>
</evidence>
<dbReference type="InterPro" id="IPR000873">
    <property type="entry name" value="AMP-dep_synth/lig_dom"/>
</dbReference>